<dbReference type="SUPFAM" id="SSF52402">
    <property type="entry name" value="Adenine nucleotide alpha hydrolases-like"/>
    <property type="match status" value="1"/>
</dbReference>
<dbReference type="PANTHER" id="PTHR43196:SF2">
    <property type="entry name" value="PHOSPHOADENOSINE PHOSPHOSULFATE REDUCTASE"/>
    <property type="match status" value="1"/>
</dbReference>
<dbReference type="Gene3D" id="3.40.50.620">
    <property type="entry name" value="HUPs"/>
    <property type="match status" value="1"/>
</dbReference>
<dbReference type="InterPro" id="IPR050128">
    <property type="entry name" value="Sulfate_adenylyltrnsfr_sub2"/>
</dbReference>
<gene>
    <name evidence="2" type="ORF">MM415B03470_0006</name>
</gene>
<dbReference type="AlphaFoldDB" id="A0A6M3LDD4"/>
<feature type="domain" description="Phosphoadenosine phosphosulphate reductase" evidence="1">
    <location>
        <begin position="31"/>
        <end position="202"/>
    </location>
</feature>
<protein>
    <submittedName>
        <fullName evidence="2">Putative phosphoadenosine phosphosulfate</fullName>
    </submittedName>
</protein>
<name>A0A6M3LDD4_9ZZZZ</name>
<dbReference type="EMBL" id="MT142963">
    <property type="protein sequence ID" value="QJA91118.1"/>
    <property type="molecule type" value="Genomic_DNA"/>
</dbReference>
<proteinExistence type="predicted"/>
<dbReference type="PANTHER" id="PTHR43196">
    <property type="entry name" value="SULFATE ADENYLYLTRANSFERASE SUBUNIT 2"/>
    <property type="match status" value="1"/>
</dbReference>
<organism evidence="2">
    <name type="scientific">viral metagenome</name>
    <dbReference type="NCBI Taxonomy" id="1070528"/>
    <lineage>
        <taxon>unclassified sequences</taxon>
        <taxon>metagenomes</taxon>
        <taxon>organismal metagenomes</taxon>
    </lineage>
</organism>
<dbReference type="InterPro" id="IPR002500">
    <property type="entry name" value="PAPS_reduct_dom"/>
</dbReference>
<accession>A0A6M3LDD4</accession>
<dbReference type="InterPro" id="IPR014729">
    <property type="entry name" value="Rossmann-like_a/b/a_fold"/>
</dbReference>
<reference evidence="2" key="1">
    <citation type="submission" date="2020-03" db="EMBL/GenBank/DDBJ databases">
        <title>The deep terrestrial virosphere.</title>
        <authorList>
            <person name="Holmfeldt K."/>
            <person name="Nilsson E."/>
            <person name="Simone D."/>
            <person name="Lopez-Fernandez M."/>
            <person name="Wu X."/>
            <person name="de Brujin I."/>
            <person name="Lundin D."/>
            <person name="Andersson A."/>
            <person name="Bertilsson S."/>
            <person name="Dopson M."/>
        </authorList>
    </citation>
    <scope>NUCLEOTIDE SEQUENCE</scope>
    <source>
        <strain evidence="2">MM415B03470</strain>
    </source>
</reference>
<evidence type="ECO:0000313" key="2">
    <source>
        <dbReference type="EMBL" id="QJA91118.1"/>
    </source>
</evidence>
<dbReference type="GO" id="GO:0003824">
    <property type="term" value="F:catalytic activity"/>
    <property type="evidence" value="ECO:0007669"/>
    <property type="project" value="InterPro"/>
</dbReference>
<evidence type="ECO:0000259" key="1">
    <source>
        <dbReference type="Pfam" id="PF01507"/>
    </source>
</evidence>
<dbReference type="Pfam" id="PF01507">
    <property type="entry name" value="PAPS_reduct"/>
    <property type="match status" value="1"/>
</dbReference>
<sequence>MQQLNLITDKTKEEIAIEFIRKHEPPEGYYLGFSGGKDSVVMYDLTLKSGAKFEAHYSATGIDPPELVQFIRDEYPSVTWHRPMMKMPRKFPEWKGTRSFFEMLQVKGYPSRRSRWCCDQLKKNPPKNVPLKNYLLGMRAEESNARALRPNPDYFKKRREWIYKPIFDWLEWEIWEYIESNNLPYCSLYDEGFDRLGCVVCPFICHGVRGKLKMSMKRWPKIYAAFEKAMKKLFDNYLCVVNPRSGATNYRRETNFEEFLDNWYWGK</sequence>